<sequence length="411" mass="42301">MKREGGLLQNNNFVRLISLIMGIALWVIVNSAPGGQANGLATITQTLRNVPVTVVAPSNMVVVSEQPQRVNLSVSGSIIDVATVQAEASQIRVIANALALGPGLHQVPVIVEHVPSSAVNYVPDTGFVTVDLQPKVGQTLRPKLDVVGQPIKGLSLGHPILSPGQVLVSGPDTLVHQVAAVTARIDISGAQGNVTRIVPVFPISEDGRIVPGVECSPSTITVTIPIENPTHAVKLVATTVGTPGSNYVVSGISVQPSQIEVQGKSAVVDALTSIALPPIPVDHWTKSQTVRVAVPIPFVGAHLSRPTVLVTVTISPKATVTLQGVPITLVGKVPGVAYTLEGLGTVSVTISGPAELVSSLQSQDVQAYVDVSQVAPGMKDALPVSLSLPLYTATNSVLPAVVTVAATKVPG</sequence>
<keyword evidence="1" id="KW-1133">Transmembrane helix</keyword>
<comment type="caution">
    <text evidence="2">The sequence shown here is derived from an EMBL/GenBank/DDBJ whole genome shotgun (WGS) entry which is preliminary data.</text>
</comment>
<protein>
    <recommendedName>
        <fullName evidence="4">YbbR-like domain-containing protein</fullName>
    </recommendedName>
</protein>
<dbReference type="EMBL" id="MPDK01000002">
    <property type="protein sequence ID" value="PWI58660.1"/>
    <property type="molecule type" value="Genomic_DNA"/>
</dbReference>
<dbReference type="InterPro" id="IPR012505">
    <property type="entry name" value="YbbR"/>
</dbReference>
<keyword evidence="1" id="KW-0472">Membrane</keyword>
<dbReference type="RefSeq" id="WP_109429253.1">
    <property type="nucleotide sequence ID" value="NZ_MPDK01000002.1"/>
</dbReference>
<name>A0A2U3DBK9_SULT2</name>
<dbReference type="PANTHER" id="PTHR37804">
    <property type="entry name" value="CDAA REGULATORY PROTEIN CDAR"/>
    <property type="match status" value="1"/>
</dbReference>
<dbReference type="Pfam" id="PF07949">
    <property type="entry name" value="YbbR"/>
    <property type="match status" value="3"/>
</dbReference>
<dbReference type="Gene3D" id="2.170.120.30">
    <property type="match status" value="2"/>
</dbReference>
<dbReference type="PANTHER" id="PTHR37804:SF1">
    <property type="entry name" value="CDAA REGULATORY PROTEIN CDAR"/>
    <property type="match status" value="1"/>
</dbReference>
<dbReference type="OrthoDB" id="1013291at2"/>
<feature type="transmembrane region" description="Helical" evidence="1">
    <location>
        <begin position="12"/>
        <end position="29"/>
    </location>
</feature>
<proteinExistence type="predicted"/>
<evidence type="ECO:0000313" key="2">
    <source>
        <dbReference type="EMBL" id="PWI58660.1"/>
    </source>
</evidence>
<evidence type="ECO:0000313" key="3">
    <source>
        <dbReference type="Proteomes" id="UP000245380"/>
    </source>
</evidence>
<keyword evidence="3" id="KW-1185">Reference proteome</keyword>
<keyword evidence="1" id="KW-0812">Transmembrane</keyword>
<evidence type="ECO:0000256" key="1">
    <source>
        <dbReference type="SAM" id="Phobius"/>
    </source>
</evidence>
<gene>
    <name evidence="2" type="ORF">BM613_00740</name>
</gene>
<dbReference type="Proteomes" id="UP000245380">
    <property type="component" value="Unassembled WGS sequence"/>
</dbReference>
<dbReference type="AlphaFoldDB" id="A0A2U3DBK9"/>
<accession>A0A2U3DBK9</accession>
<reference evidence="2 3" key="1">
    <citation type="submission" date="2016-11" db="EMBL/GenBank/DDBJ databases">
        <title>Comparative genomics of Acidibacillus ferroxidans species.</title>
        <authorList>
            <person name="Oliveira G."/>
            <person name="Nunes G."/>
            <person name="Oliveira R."/>
            <person name="Araujo F."/>
            <person name="Salim A."/>
            <person name="Scholte L."/>
            <person name="Morais D."/>
            <person name="Nancucheo I."/>
            <person name="Johnson D.B."/>
            <person name="Grail B."/>
            <person name="Bittencourt J."/>
            <person name="Valadares R."/>
        </authorList>
    </citation>
    <scope>NUCLEOTIDE SEQUENCE [LARGE SCALE GENOMIC DNA]</scope>
    <source>
        <strain evidence="2 3">Y002</strain>
    </source>
</reference>
<evidence type="ECO:0008006" key="4">
    <source>
        <dbReference type="Google" id="ProtNLM"/>
    </source>
</evidence>
<dbReference type="Gene3D" id="2.170.120.40">
    <property type="entry name" value="YbbR-like domain"/>
    <property type="match status" value="2"/>
</dbReference>
<dbReference type="InterPro" id="IPR053154">
    <property type="entry name" value="c-di-AMP_regulator"/>
</dbReference>
<organism evidence="2 3">
    <name type="scientific">Sulfoacidibacillus thermotolerans</name>
    <name type="common">Acidibacillus sulfuroxidans</name>
    <dbReference type="NCBI Taxonomy" id="1765684"/>
    <lineage>
        <taxon>Bacteria</taxon>
        <taxon>Bacillati</taxon>
        <taxon>Bacillota</taxon>
        <taxon>Bacilli</taxon>
        <taxon>Bacillales</taxon>
        <taxon>Alicyclobacillaceae</taxon>
        <taxon>Sulfoacidibacillus</taxon>
    </lineage>
</organism>